<dbReference type="InterPro" id="IPR006608">
    <property type="entry name" value="CC2D1A/B_DM14"/>
</dbReference>
<name>A0ABV0NQJ9_9TELE</name>
<keyword evidence="3" id="KW-1185">Reference proteome</keyword>
<dbReference type="EMBL" id="JAHRIO010042117">
    <property type="protein sequence ID" value="MEQ2172497.1"/>
    <property type="molecule type" value="Genomic_DNA"/>
</dbReference>
<evidence type="ECO:0000313" key="3">
    <source>
        <dbReference type="Proteomes" id="UP001476798"/>
    </source>
</evidence>
<evidence type="ECO:0000313" key="2">
    <source>
        <dbReference type="EMBL" id="MEQ2172497.1"/>
    </source>
</evidence>
<organism evidence="2 3">
    <name type="scientific">Goodea atripinnis</name>
    <dbReference type="NCBI Taxonomy" id="208336"/>
    <lineage>
        <taxon>Eukaryota</taxon>
        <taxon>Metazoa</taxon>
        <taxon>Chordata</taxon>
        <taxon>Craniata</taxon>
        <taxon>Vertebrata</taxon>
        <taxon>Euteleostomi</taxon>
        <taxon>Actinopterygii</taxon>
        <taxon>Neopterygii</taxon>
        <taxon>Teleostei</taxon>
        <taxon>Neoteleostei</taxon>
        <taxon>Acanthomorphata</taxon>
        <taxon>Ovalentaria</taxon>
        <taxon>Atherinomorphae</taxon>
        <taxon>Cyprinodontiformes</taxon>
        <taxon>Goodeidae</taxon>
        <taxon>Goodea</taxon>
    </lineage>
</organism>
<feature type="domain" description="DM14" evidence="1">
    <location>
        <begin position="82"/>
        <end position="113"/>
    </location>
</feature>
<dbReference type="PANTHER" id="PTHR13076">
    <property type="entry name" value="COILED-COIL AND C2 DOMAIN-CONTAINING PROTEIN 1-LIKE"/>
    <property type="match status" value="1"/>
</dbReference>
<dbReference type="Proteomes" id="UP001476798">
    <property type="component" value="Unassembled WGS sequence"/>
</dbReference>
<protein>
    <recommendedName>
        <fullName evidence="1">DM14 domain-containing protein</fullName>
    </recommendedName>
</protein>
<proteinExistence type="predicted"/>
<accession>A0ABV0NQJ9</accession>
<dbReference type="InterPro" id="IPR039725">
    <property type="entry name" value="CC2D1A/B"/>
</dbReference>
<dbReference type="Pfam" id="PF21528">
    <property type="entry name" value="CC2D1A-B_DM14"/>
    <property type="match status" value="1"/>
</dbReference>
<evidence type="ECO:0000259" key="1">
    <source>
        <dbReference type="Pfam" id="PF21528"/>
    </source>
</evidence>
<reference evidence="2 3" key="1">
    <citation type="submission" date="2021-06" db="EMBL/GenBank/DDBJ databases">
        <authorList>
            <person name="Palmer J.M."/>
        </authorList>
    </citation>
    <scope>NUCLEOTIDE SEQUENCE [LARGE SCALE GENOMIC DNA]</scope>
    <source>
        <strain evidence="2 3">GA_2019</strain>
        <tissue evidence="2">Muscle</tissue>
    </source>
</reference>
<comment type="caution">
    <text evidence="2">The sequence shown here is derived from an EMBL/GenBank/DDBJ whole genome shotgun (WGS) entry which is preliminary data.</text>
</comment>
<gene>
    <name evidence="2" type="ORF">GOODEAATRI_021683</name>
</gene>
<dbReference type="PANTHER" id="PTHR13076:SF8">
    <property type="entry name" value="COILED-COIL AND C2 DOMAIN-CONTAINING PROTEIN 1A"/>
    <property type="match status" value="1"/>
</dbReference>
<sequence>MAAIQAKQGGDIDLAKQHYLTAKVTQQNQLEQICLHKTDRELTKDASSVIVEAQLAGGGCGPRGASGAERITSPSCSVAEALKQRMDIYKQAADGAKSKGDDRKARMHQRIIKVATLSSFQRESLFFPPMKVLHHAYWG</sequence>